<accession>A0A9I9E8L0</accession>
<dbReference type="GO" id="GO:0004553">
    <property type="term" value="F:hydrolase activity, hydrolyzing O-glycosyl compounds"/>
    <property type="evidence" value="ECO:0007669"/>
    <property type="project" value="InterPro"/>
</dbReference>
<dbReference type="Gene3D" id="3.20.20.80">
    <property type="entry name" value="Glycosidases"/>
    <property type="match status" value="1"/>
</dbReference>
<dbReference type="Pfam" id="PF00232">
    <property type="entry name" value="Glyco_hydro_1"/>
    <property type="match status" value="1"/>
</dbReference>
<name>A0A9I9E8L0_CUCME</name>
<evidence type="ECO:0000313" key="2">
    <source>
        <dbReference type="EnsemblPlants" id="MELO3C030176.2.1"/>
    </source>
</evidence>
<dbReference type="InterPro" id="IPR001360">
    <property type="entry name" value="Glyco_hydro_1"/>
</dbReference>
<dbReference type="AlphaFoldDB" id="A0A9I9E8L0"/>
<comment type="similarity">
    <text evidence="1">Belongs to the glycosyl hydrolase 1 family.</text>
</comment>
<proteinExistence type="inferred from homology"/>
<protein>
    <submittedName>
        <fullName evidence="2">Uncharacterized protein</fullName>
    </submittedName>
</protein>
<evidence type="ECO:0000256" key="1">
    <source>
        <dbReference type="ARBA" id="ARBA00010838"/>
    </source>
</evidence>
<dbReference type="SUPFAM" id="SSF51445">
    <property type="entry name" value="(Trans)glycosidases"/>
    <property type="match status" value="1"/>
</dbReference>
<dbReference type="Gramene" id="MELO3C030176.2.1">
    <property type="protein sequence ID" value="MELO3C030176.2.1"/>
    <property type="gene ID" value="MELO3C030176.2"/>
</dbReference>
<sequence length="163" mass="19027">MTFLLIDGDPQRFSQPLKGTFRPTTTLFCYMLFGRATHGDLVMQIKRSNFPNHFFFGTSTSFYQDFNFKILCLQIEGGYVEDGRRKKTQFFDLPKKVFVEFGGKIKNNDTGDLTDNHYHRFMIDHQNSACTYVEASPVQTHLVQALLHHNPSLPHHFFQHNFN</sequence>
<reference evidence="2" key="1">
    <citation type="submission" date="2023-03" db="UniProtKB">
        <authorList>
            <consortium name="EnsemblPlants"/>
        </authorList>
    </citation>
    <scope>IDENTIFICATION</scope>
</reference>
<dbReference type="GO" id="GO:0005975">
    <property type="term" value="P:carbohydrate metabolic process"/>
    <property type="evidence" value="ECO:0007669"/>
    <property type="project" value="InterPro"/>
</dbReference>
<dbReference type="InterPro" id="IPR017853">
    <property type="entry name" value="GH"/>
</dbReference>
<dbReference type="EnsemblPlants" id="MELO3C030176.2.1">
    <property type="protein sequence ID" value="MELO3C030176.2.1"/>
    <property type="gene ID" value="MELO3C030176.2"/>
</dbReference>
<organism evidence="2">
    <name type="scientific">Cucumis melo</name>
    <name type="common">Muskmelon</name>
    <dbReference type="NCBI Taxonomy" id="3656"/>
    <lineage>
        <taxon>Eukaryota</taxon>
        <taxon>Viridiplantae</taxon>
        <taxon>Streptophyta</taxon>
        <taxon>Embryophyta</taxon>
        <taxon>Tracheophyta</taxon>
        <taxon>Spermatophyta</taxon>
        <taxon>Magnoliopsida</taxon>
        <taxon>eudicotyledons</taxon>
        <taxon>Gunneridae</taxon>
        <taxon>Pentapetalae</taxon>
        <taxon>rosids</taxon>
        <taxon>fabids</taxon>
        <taxon>Cucurbitales</taxon>
        <taxon>Cucurbitaceae</taxon>
        <taxon>Benincaseae</taxon>
        <taxon>Cucumis</taxon>
    </lineage>
</organism>